<keyword evidence="1" id="KW-0472">Membrane</keyword>
<feature type="transmembrane region" description="Helical" evidence="1">
    <location>
        <begin position="23"/>
        <end position="39"/>
    </location>
</feature>
<organism evidence="2 3">
    <name type="scientific">Paenibacillus chungangensis</name>
    <dbReference type="NCBI Taxonomy" id="696535"/>
    <lineage>
        <taxon>Bacteria</taxon>
        <taxon>Bacillati</taxon>
        <taxon>Bacillota</taxon>
        <taxon>Bacilli</taxon>
        <taxon>Bacillales</taxon>
        <taxon>Paenibacillaceae</taxon>
        <taxon>Paenibacillus</taxon>
    </lineage>
</organism>
<proteinExistence type="predicted"/>
<name>A0ABW3HT13_9BACL</name>
<gene>
    <name evidence="2" type="ORF">ACFQ2I_15040</name>
</gene>
<comment type="caution">
    <text evidence="2">The sequence shown here is derived from an EMBL/GenBank/DDBJ whole genome shotgun (WGS) entry which is preliminary data.</text>
</comment>
<feature type="transmembrane region" description="Helical" evidence="1">
    <location>
        <begin position="59"/>
        <end position="78"/>
    </location>
</feature>
<dbReference type="Proteomes" id="UP001596989">
    <property type="component" value="Unassembled WGS sequence"/>
</dbReference>
<evidence type="ECO:0000313" key="3">
    <source>
        <dbReference type="Proteomes" id="UP001596989"/>
    </source>
</evidence>
<evidence type="ECO:0000256" key="1">
    <source>
        <dbReference type="SAM" id="Phobius"/>
    </source>
</evidence>
<keyword evidence="3" id="KW-1185">Reference proteome</keyword>
<sequence>MVSIPSFTLEFIRSRNRSKADKWVWTGLLSLLPIVYILFYDPNTSHSFYVLIHSQPERAAWLAMLLVVQVMIVILIRFRGIDTTMMFKNRLINRNVHALNQNLKGVFHSFKNTIFTVKILSIASRIWR</sequence>
<reference evidence="3" key="1">
    <citation type="journal article" date="2019" name="Int. J. Syst. Evol. Microbiol.">
        <title>The Global Catalogue of Microorganisms (GCM) 10K type strain sequencing project: providing services to taxonomists for standard genome sequencing and annotation.</title>
        <authorList>
            <consortium name="The Broad Institute Genomics Platform"/>
            <consortium name="The Broad Institute Genome Sequencing Center for Infectious Disease"/>
            <person name="Wu L."/>
            <person name="Ma J."/>
        </authorList>
    </citation>
    <scope>NUCLEOTIDE SEQUENCE [LARGE SCALE GENOMIC DNA]</scope>
    <source>
        <strain evidence="3">CCUG 59129</strain>
    </source>
</reference>
<dbReference type="EMBL" id="JBHTJZ010000024">
    <property type="protein sequence ID" value="MFD0960704.1"/>
    <property type="molecule type" value="Genomic_DNA"/>
</dbReference>
<dbReference type="RefSeq" id="WP_377566046.1">
    <property type="nucleotide sequence ID" value="NZ_JBHTJZ010000024.1"/>
</dbReference>
<keyword evidence="1" id="KW-0812">Transmembrane</keyword>
<protein>
    <submittedName>
        <fullName evidence="2">Uncharacterized protein</fullName>
    </submittedName>
</protein>
<accession>A0ABW3HT13</accession>
<keyword evidence="1" id="KW-1133">Transmembrane helix</keyword>
<evidence type="ECO:0000313" key="2">
    <source>
        <dbReference type="EMBL" id="MFD0960704.1"/>
    </source>
</evidence>